<protein>
    <recommendedName>
        <fullName evidence="6">Cystatin domain-containing protein</fullName>
    </recommendedName>
</protein>
<proteinExistence type="inferred from homology"/>
<dbReference type="GO" id="GO:0006952">
    <property type="term" value="P:defense response"/>
    <property type="evidence" value="ECO:0007669"/>
    <property type="project" value="UniProtKB-KW"/>
</dbReference>
<feature type="domain" description="Cystatin" evidence="6">
    <location>
        <begin position="33"/>
        <end position="114"/>
    </location>
</feature>
<reference evidence="7" key="1">
    <citation type="submission" date="2023-07" db="EMBL/GenBank/DDBJ databases">
        <title>A chromosome-level genome assembly of Lolium multiflorum.</title>
        <authorList>
            <person name="Chen Y."/>
            <person name="Copetti D."/>
            <person name="Kolliker R."/>
            <person name="Studer B."/>
        </authorList>
    </citation>
    <scope>NUCLEOTIDE SEQUENCE</scope>
    <source>
        <strain evidence="7">02402/16</strain>
        <tissue evidence="7">Leaf</tissue>
    </source>
</reference>
<dbReference type="InterPro" id="IPR000010">
    <property type="entry name" value="Cystatin_dom"/>
</dbReference>
<dbReference type="EMBL" id="JAUUTY010000004">
    <property type="protein sequence ID" value="KAK1652081.1"/>
    <property type="molecule type" value="Genomic_DNA"/>
</dbReference>
<dbReference type="AlphaFoldDB" id="A0AAD8WD44"/>
<evidence type="ECO:0000256" key="5">
    <source>
        <dbReference type="SAM" id="SignalP"/>
    </source>
</evidence>
<dbReference type="CDD" id="cd00042">
    <property type="entry name" value="CY"/>
    <property type="match status" value="1"/>
</dbReference>
<dbReference type="GO" id="GO:0004869">
    <property type="term" value="F:cysteine-type endopeptidase inhibitor activity"/>
    <property type="evidence" value="ECO:0007669"/>
    <property type="project" value="UniProtKB-KW"/>
</dbReference>
<evidence type="ECO:0000256" key="2">
    <source>
        <dbReference type="ARBA" id="ARBA00022690"/>
    </source>
</evidence>
<dbReference type="InterPro" id="IPR027214">
    <property type="entry name" value="Cystatin"/>
</dbReference>
<keyword evidence="5" id="KW-0732">Signal</keyword>
<sequence>MRTHNILCVTIAAVICVIATPTVEGIENHWEQIPNLNDPDVQEIASWAVAEHARKANEWIQFERVDTGMQIQTVSGTTYKLLLKAVNRNIKEGVYRADVYDEPSTHTRTLEYFAPAL</sequence>
<evidence type="ECO:0000259" key="6">
    <source>
        <dbReference type="Pfam" id="PF16845"/>
    </source>
</evidence>
<keyword evidence="8" id="KW-1185">Reference proteome</keyword>
<evidence type="ECO:0000256" key="4">
    <source>
        <dbReference type="ARBA" id="ARBA00022821"/>
    </source>
</evidence>
<comment type="caution">
    <text evidence="7">The sequence shown here is derived from an EMBL/GenBank/DDBJ whole genome shotgun (WGS) entry which is preliminary data.</text>
</comment>
<keyword evidence="2" id="KW-0646">Protease inhibitor</keyword>
<gene>
    <name evidence="7" type="ORF">QYE76_069886</name>
</gene>
<dbReference type="SUPFAM" id="SSF54403">
    <property type="entry name" value="Cystatin/monellin"/>
    <property type="match status" value="1"/>
</dbReference>
<accession>A0AAD8WD44</accession>
<feature type="signal peptide" evidence="5">
    <location>
        <begin position="1"/>
        <end position="25"/>
    </location>
</feature>
<keyword evidence="4" id="KW-0611">Plant defense</keyword>
<organism evidence="7 8">
    <name type="scientific">Lolium multiflorum</name>
    <name type="common">Italian ryegrass</name>
    <name type="synonym">Lolium perenne subsp. multiflorum</name>
    <dbReference type="NCBI Taxonomy" id="4521"/>
    <lineage>
        <taxon>Eukaryota</taxon>
        <taxon>Viridiplantae</taxon>
        <taxon>Streptophyta</taxon>
        <taxon>Embryophyta</taxon>
        <taxon>Tracheophyta</taxon>
        <taxon>Spermatophyta</taxon>
        <taxon>Magnoliopsida</taxon>
        <taxon>Liliopsida</taxon>
        <taxon>Poales</taxon>
        <taxon>Poaceae</taxon>
        <taxon>BOP clade</taxon>
        <taxon>Pooideae</taxon>
        <taxon>Poodae</taxon>
        <taxon>Poeae</taxon>
        <taxon>Poeae Chloroplast Group 2 (Poeae type)</taxon>
        <taxon>Loliodinae</taxon>
        <taxon>Loliinae</taxon>
        <taxon>Lolium</taxon>
    </lineage>
</organism>
<evidence type="ECO:0000256" key="1">
    <source>
        <dbReference type="ARBA" id="ARBA00007233"/>
    </source>
</evidence>
<evidence type="ECO:0000313" key="8">
    <source>
        <dbReference type="Proteomes" id="UP001231189"/>
    </source>
</evidence>
<dbReference type="Gene3D" id="3.10.450.10">
    <property type="match status" value="1"/>
</dbReference>
<dbReference type="InterPro" id="IPR046350">
    <property type="entry name" value="Cystatin_sf"/>
</dbReference>
<dbReference type="Proteomes" id="UP001231189">
    <property type="component" value="Unassembled WGS sequence"/>
</dbReference>
<feature type="chain" id="PRO_5042187374" description="Cystatin domain-containing protein" evidence="5">
    <location>
        <begin position="26"/>
        <end position="117"/>
    </location>
</feature>
<comment type="similarity">
    <text evidence="1">Belongs to the cystatin family. Phytocystatin subfamily.</text>
</comment>
<evidence type="ECO:0000313" key="7">
    <source>
        <dbReference type="EMBL" id="KAK1652081.1"/>
    </source>
</evidence>
<dbReference type="PANTHER" id="PTHR47116">
    <property type="entry name" value="PHLOEM FILAMENT PROTEIN"/>
    <property type="match status" value="1"/>
</dbReference>
<keyword evidence="3" id="KW-0789">Thiol protease inhibitor</keyword>
<evidence type="ECO:0000256" key="3">
    <source>
        <dbReference type="ARBA" id="ARBA00022704"/>
    </source>
</evidence>
<dbReference type="Pfam" id="PF16845">
    <property type="entry name" value="SQAPI"/>
    <property type="match status" value="1"/>
</dbReference>
<name>A0AAD8WD44_LOLMU</name>